<evidence type="ECO:0000313" key="4">
    <source>
        <dbReference type="EMBL" id="KGE51998.1"/>
    </source>
</evidence>
<dbReference type="Pfam" id="PF00120">
    <property type="entry name" value="Gln-synt_C"/>
    <property type="match status" value="1"/>
</dbReference>
<evidence type="ECO:0000256" key="1">
    <source>
        <dbReference type="ARBA" id="ARBA00022598"/>
    </source>
</evidence>
<dbReference type="GO" id="GO:0006598">
    <property type="term" value="P:polyamine catabolic process"/>
    <property type="evidence" value="ECO:0007669"/>
    <property type="project" value="TreeGrafter"/>
</dbReference>
<dbReference type="GO" id="GO:0006542">
    <property type="term" value="P:glutamine biosynthetic process"/>
    <property type="evidence" value="ECO:0007669"/>
    <property type="project" value="TreeGrafter"/>
</dbReference>
<evidence type="ECO:0000259" key="3">
    <source>
        <dbReference type="Pfam" id="PF00120"/>
    </source>
</evidence>
<sequence>EHRIAGADANPYLAAAAVLAAMLDGLRQPAEPSAPVTGNAYARSVFTPRSWQGAVDAFLCSDFIAEQFGTQFQHVFGQQKQRELLDYQAQVPDLDYARYLRTV</sequence>
<organism evidence="4 5">
    <name type="scientific">Xanthomonas axonopodis pv. vasculorum</name>
    <dbReference type="NCBI Taxonomy" id="325777"/>
    <lineage>
        <taxon>Bacteria</taxon>
        <taxon>Pseudomonadati</taxon>
        <taxon>Pseudomonadota</taxon>
        <taxon>Gammaproteobacteria</taxon>
        <taxon>Lysobacterales</taxon>
        <taxon>Lysobacteraceae</taxon>
        <taxon>Xanthomonas</taxon>
    </lineage>
</organism>
<gene>
    <name evidence="4" type="ORF">GW15_0211035</name>
</gene>
<dbReference type="Proteomes" id="UP000028012">
    <property type="component" value="Unassembled WGS sequence"/>
</dbReference>
<accession>A0A098PZI0</accession>
<feature type="non-terminal residue" evidence="4">
    <location>
        <position position="1"/>
    </location>
</feature>
<dbReference type="InterPro" id="IPR014746">
    <property type="entry name" value="Gln_synth/guanido_kin_cat_dom"/>
</dbReference>
<dbReference type="PANTHER" id="PTHR43785:SF12">
    <property type="entry name" value="TYPE-1 GLUTAMINE SYNTHETASE 2"/>
    <property type="match status" value="1"/>
</dbReference>
<dbReference type="Gene3D" id="3.30.590.10">
    <property type="entry name" value="Glutamine synthetase/guanido kinase, catalytic domain"/>
    <property type="match status" value="1"/>
</dbReference>
<dbReference type="AlphaFoldDB" id="A0A098PZI0"/>
<keyword evidence="1" id="KW-0436">Ligase</keyword>
<dbReference type="PANTHER" id="PTHR43785">
    <property type="entry name" value="GAMMA-GLUTAMYLPUTRESCINE SYNTHETASE"/>
    <property type="match status" value="1"/>
</dbReference>
<protein>
    <submittedName>
        <fullName evidence="4">Gamma-glutamylputrescine synthetase</fullName>
    </submittedName>
</protein>
<evidence type="ECO:0000313" key="5">
    <source>
        <dbReference type="Proteomes" id="UP000028012"/>
    </source>
</evidence>
<proteinExistence type="inferred from homology"/>
<comment type="caution">
    <text evidence="4">The sequence shown here is derived from an EMBL/GenBank/DDBJ whole genome shotgun (WGS) entry which is preliminary data.</text>
</comment>
<dbReference type="STRING" id="325777.GW15_0211035"/>
<feature type="domain" description="GS catalytic" evidence="3">
    <location>
        <begin position="1"/>
        <end position="99"/>
    </location>
</feature>
<reference evidence="4 5" key="1">
    <citation type="submission" date="2014-09" db="EMBL/GenBank/DDBJ databases">
        <title>A draft genome sequence for Xanthomonas axonopodis pv. vasculorum NCPPB 900.</title>
        <authorList>
            <person name="Harrison J."/>
            <person name="Studholme D.J."/>
        </authorList>
    </citation>
    <scope>NUCLEOTIDE SEQUENCE [LARGE SCALE GENOMIC DNA]</scope>
    <source>
        <strain evidence="4 5">NCPPB 900</strain>
    </source>
</reference>
<dbReference type="eggNOG" id="COG0174">
    <property type="taxonomic scope" value="Bacteria"/>
</dbReference>
<comment type="similarity">
    <text evidence="2">Belongs to the glutamine synthetase family.</text>
</comment>
<dbReference type="InterPro" id="IPR008146">
    <property type="entry name" value="Gln_synth_cat_dom"/>
</dbReference>
<dbReference type="HOGENOM" id="CLU_140342_1_0_6"/>
<evidence type="ECO:0000256" key="2">
    <source>
        <dbReference type="RuleBase" id="RU000384"/>
    </source>
</evidence>
<dbReference type="EMBL" id="JPHD02000079">
    <property type="protein sequence ID" value="KGE51998.1"/>
    <property type="molecule type" value="Genomic_DNA"/>
</dbReference>
<dbReference type="SUPFAM" id="SSF55931">
    <property type="entry name" value="Glutamine synthetase/guanido kinase"/>
    <property type="match status" value="1"/>
</dbReference>
<name>A0A098PZI0_9XANT</name>
<dbReference type="GO" id="GO:0004356">
    <property type="term" value="F:glutamine synthetase activity"/>
    <property type="evidence" value="ECO:0007669"/>
    <property type="project" value="InterPro"/>
</dbReference>